<protein>
    <submittedName>
        <fullName evidence="1">Uncharacterized protein</fullName>
    </submittedName>
</protein>
<organism evidence="1 2">
    <name type="scientific">Castanea mollissima</name>
    <name type="common">Chinese chestnut</name>
    <dbReference type="NCBI Taxonomy" id="60419"/>
    <lineage>
        <taxon>Eukaryota</taxon>
        <taxon>Viridiplantae</taxon>
        <taxon>Streptophyta</taxon>
        <taxon>Embryophyta</taxon>
        <taxon>Tracheophyta</taxon>
        <taxon>Spermatophyta</taxon>
        <taxon>Magnoliopsida</taxon>
        <taxon>eudicotyledons</taxon>
        <taxon>Gunneridae</taxon>
        <taxon>Pentapetalae</taxon>
        <taxon>rosids</taxon>
        <taxon>fabids</taxon>
        <taxon>Fagales</taxon>
        <taxon>Fagaceae</taxon>
        <taxon>Castanea</taxon>
    </lineage>
</organism>
<dbReference type="AlphaFoldDB" id="A0A8J4QJB3"/>
<evidence type="ECO:0000313" key="1">
    <source>
        <dbReference type="EMBL" id="KAF3955050.1"/>
    </source>
</evidence>
<dbReference type="EMBL" id="JRKL02003505">
    <property type="protein sequence ID" value="KAF3955050.1"/>
    <property type="molecule type" value="Genomic_DNA"/>
</dbReference>
<gene>
    <name evidence="1" type="ORF">CMV_019685</name>
</gene>
<name>A0A8J4QJB3_9ROSI</name>
<keyword evidence="2" id="KW-1185">Reference proteome</keyword>
<dbReference type="Proteomes" id="UP000737018">
    <property type="component" value="Unassembled WGS sequence"/>
</dbReference>
<reference evidence="1" key="1">
    <citation type="submission" date="2020-03" db="EMBL/GenBank/DDBJ databases">
        <title>Castanea mollissima Vanexum genome sequencing.</title>
        <authorList>
            <person name="Staton M."/>
        </authorList>
    </citation>
    <scope>NUCLEOTIDE SEQUENCE</scope>
    <source>
        <tissue evidence="1">Leaf</tissue>
    </source>
</reference>
<sequence length="144" mass="16246">MGSDVDGLDQEKGMDCQPLPQCFVDFVDAQDLFDENPRFAALDDHSQFQVMDSQEGTKKMGSEVDGFDQEKGMDYLPLPLSFVDFLDDHYPFDENLSPAAPNDQEEIAEKMAYGVVIGIDEAEMEDLYSILQMTQTCILIHCLF</sequence>
<accession>A0A8J4QJB3</accession>
<comment type="caution">
    <text evidence="1">The sequence shown here is derived from an EMBL/GenBank/DDBJ whole genome shotgun (WGS) entry which is preliminary data.</text>
</comment>
<evidence type="ECO:0000313" key="2">
    <source>
        <dbReference type="Proteomes" id="UP000737018"/>
    </source>
</evidence>
<proteinExistence type="predicted"/>